<dbReference type="EMBL" id="HBUE01006979">
    <property type="protein sequence ID" value="CAG6446468.1"/>
    <property type="molecule type" value="Transcribed_RNA"/>
</dbReference>
<reference evidence="1" key="1">
    <citation type="submission" date="2021-05" db="EMBL/GenBank/DDBJ databases">
        <authorList>
            <person name="Alioto T."/>
            <person name="Alioto T."/>
            <person name="Gomez Garrido J."/>
        </authorList>
    </citation>
    <scope>NUCLEOTIDE SEQUENCE</scope>
</reference>
<sequence>MDPCTEYNAGSLGGHGNDYQRQLAWTLLQRAMLAGCEFRLAFEMDDAGKFDDVGLFVNGAWTLIQTKHSRLQKHITKETLFEGGDGDFALGKYLKSYRKMKWSHGEVGKIILFTNRSLDWSKFEVNSFLEVKLDGMLDFLQGKHLQLINQEENMMKLLRDEAFKRDLSDIREAIVDLFRNEKMHQILEEYHCYLKEVFVIDGQDVCLVKAKQHKNPIIKQLYSELVQILGKDYCKIDAKFMGNFWSQTENLVKTEIDRETIEDFFSKLVLSISQPNVEALREKMISEGRRWMLSWVRPDDLGRMDGSFDKVPLDIIMKEFDNYEKSEKVIIANGKKTN</sequence>
<organism evidence="1">
    <name type="scientific">Culex pipiens</name>
    <name type="common">House mosquito</name>
    <dbReference type="NCBI Taxonomy" id="7175"/>
    <lineage>
        <taxon>Eukaryota</taxon>
        <taxon>Metazoa</taxon>
        <taxon>Ecdysozoa</taxon>
        <taxon>Arthropoda</taxon>
        <taxon>Hexapoda</taxon>
        <taxon>Insecta</taxon>
        <taxon>Pterygota</taxon>
        <taxon>Neoptera</taxon>
        <taxon>Endopterygota</taxon>
        <taxon>Diptera</taxon>
        <taxon>Nematocera</taxon>
        <taxon>Culicoidea</taxon>
        <taxon>Culicidae</taxon>
        <taxon>Culicinae</taxon>
        <taxon>Culicini</taxon>
        <taxon>Culex</taxon>
        <taxon>Culex</taxon>
    </lineage>
</organism>
<dbReference type="AlphaFoldDB" id="A0A8D7ZXL2"/>
<accession>A0A8D7ZXL2</accession>
<protein>
    <submittedName>
        <fullName evidence="1">(northern house mosquito) hypothetical protein</fullName>
    </submittedName>
</protein>
<name>A0A8D7ZXL2_CULPI</name>
<evidence type="ECO:0000313" key="1">
    <source>
        <dbReference type="EMBL" id="CAG6446468.1"/>
    </source>
</evidence>
<proteinExistence type="predicted"/>